<proteinExistence type="predicted"/>
<dbReference type="AlphaFoldDB" id="A0A0K2VLN0"/>
<protein>
    <submittedName>
        <fullName evidence="1">Uncharacterized protein</fullName>
    </submittedName>
</protein>
<evidence type="ECO:0000313" key="1">
    <source>
        <dbReference type="EMBL" id="CDW51270.1"/>
    </source>
</evidence>
<dbReference type="EMBL" id="HACA01033908">
    <property type="protein sequence ID" value="CDW51270.1"/>
    <property type="molecule type" value="Transcribed_RNA"/>
</dbReference>
<reference evidence="1" key="1">
    <citation type="submission" date="2014-05" db="EMBL/GenBank/DDBJ databases">
        <authorList>
            <person name="Chronopoulou M."/>
        </authorList>
    </citation>
    <scope>NUCLEOTIDE SEQUENCE</scope>
    <source>
        <tissue evidence="1">Whole organism</tissue>
    </source>
</reference>
<sequence length="37" mass="3906">HSMLVMSVQQSDGLEIEAVFQSLGPSFDAPELTTPSG</sequence>
<feature type="non-terminal residue" evidence="1">
    <location>
        <position position="1"/>
    </location>
</feature>
<organism evidence="1">
    <name type="scientific">Lepeophtheirus salmonis</name>
    <name type="common">Salmon louse</name>
    <name type="synonym">Caligus salmonis</name>
    <dbReference type="NCBI Taxonomy" id="72036"/>
    <lineage>
        <taxon>Eukaryota</taxon>
        <taxon>Metazoa</taxon>
        <taxon>Ecdysozoa</taxon>
        <taxon>Arthropoda</taxon>
        <taxon>Crustacea</taxon>
        <taxon>Multicrustacea</taxon>
        <taxon>Hexanauplia</taxon>
        <taxon>Copepoda</taxon>
        <taxon>Siphonostomatoida</taxon>
        <taxon>Caligidae</taxon>
        <taxon>Lepeophtheirus</taxon>
    </lineage>
</organism>
<accession>A0A0K2VLN0</accession>
<name>A0A0K2VLN0_LEPSM</name>